<evidence type="ECO:0000256" key="4">
    <source>
        <dbReference type="ARBA" id="ARBA00023004"/>
    </source>
</evidence>
<evidence type="ECO:0000256" key="3">
    <source>
        <dbReference type="ARBA" id="ARBA00023002"/>
    </source>
</evidence>
<comment type="cofactor">
    <cofactor evidence="5">
        <name>heme</name>
        <dbReference type="ChEBI" id="CHEBI:30413"/>
    </cofactor>
</comment>
<dbReference type="Gene3D" id="1.10.630.10">
    <property type="entry name" value="Cytochrome P450"/>
    <property type="match status" value="1"/>
</dbReference>
<evidence type="ECO:0000256" key="2">
    <source>
        <dbReference type="ARBA" id="ARBA00022723"/>
    </source>
</evidence>
<dbReference type="OrthoDB" id="1103324at2759"/>
<keyword evidence="2 5" id="KW-0479">Metal-binding</keyword>
<organism evidence="7 8">
    <name type="scientific">Exophiala sideris</name>
    <dbReference type="NCBI Taxonomy" id="1016849"/>
    <lineage>
        <taxon>Eukaryota</taxon>
        <taxon>Fungi</taxon>
        <taxon>Dikarya</taxon>
        <taxon>Ascomycota</taxon>
        <taxon>Pezizomycotina</taxon>
        <taxon>Eurotiomycetes</taxon>
        <taxon>Chaetothyriomycetidae</taxon>
        <taxon>Chaetothyriales</taxon>
        <taxon>Herpotrichiellaceae</taxon>
        <taxon>Exophiala</taxon>
    </lineage>
</organism>
<evidence type="ECO:0000313" key="8">
    <source>
        <dbReference type="Proteomes" id="UP000053599"/>
    </source>
</evidence>
<keyword evidence="6" id="KW-1133">Transmembrane helix</keyword>
<dbReference type="InterPro" id="IPR050364">
    <property type="entry name" value="Cytochrome_P450_fung"/>
</dbReference>
<protein>
    <recommendedName>
        <fullName evidence="9">Cytochrome P450</fullName>
    </recommendedName>
</protein>
<keyword evidence="5" id="KW-0349">Heme</keyword>
<dbReference type="EMBL" id="KN846954">
    <property type="protein sequence ID" value="KIV76829.1"/>
    <property type="molecule type" value="Genomic_DNA"/>
</dbReference>
<feature type="binding site" description="axial binding residue" evidence="5">
    <location>
        <position position="453"/>
    </location>
    <ligand>
        <name>heme</name>
        <dbReference type="ChEBI" id="CHEBI:30413"/>
    </ligand>
    <ligandPart>
        <name>Fe</name>
        <dbReference type="ChEBI" id="CHEBI:18248"/>
    </ligandPart>
</feature>
<dbReference type="Proteomes" id="UP000053599">
    <property type="component" value="Unassembled WGS sequence"/>
</dbReference>
<dbReference type="CDD" id="cd11065">
    <property type="entry name" value="CYP64-like"/>
    <property type="match status" value="1"/>
</dbReference>
<dbReference type="InterPro" id="IPR036396">
    <property type="entry name" value="Cyt_P450_sf"/>
</dbReference>
<evidence type="ECO:0000256" key="6">
    <source>
        <dbReference type="SAM" id="Phobius"/>
    </source>
</evidence>
<dbReference type="GO" id="GO:0004497">
    <property type="term" value="F:monooxygenase activity"/>
    <property type="evidence" value="ECO:0007669"/>
    <property type="project" value="InterPro"/>
</dbReference>
<dbReference type="PRINTS" id="PR00463">
    <property type="entry name" value="EP450I"/>
</dbReference>
<keyword evidence="3" id="KW-0560">Oxidoreductase</keyword>
<dbReference type="Pfam" id="PF00067">
    <property type="entry name" value="p450"/>
    <property type="match status" value="1"/>
</dbReference>
<dbReference type="SUPFAM" id="SSF48264">
    <property type="entry name" value="Cytochrome P450"/>
    <property type="match status" value="1"/>
</dbReference>
<keyword evidence="6" id="KW-0472">Membrane</keyword>
<dbReference type="GO" id="GO:0016705">
    <property type="term" value="F:oxidoreductase activity, acting on paired donors, with incorporation or reduction of molecular oxygen"/>
    <property type="evidence" value="ECO:0007669"/>
    <property type="project" value="InterPro"/>
</dbReference>
<accession>A0A0D1Y7J3</accession>
<feature type="transmembrane region" description="Helical" evidence="6">
    <location>
        <begin position="14"/>
        <end position="34"/>
    </location>
</feature>
<keyword evidence="4 5" id="KW-0408">Iron</keyword>
<dbReference type="GO" id="GO:0020037">
    <property type="term" value="F:heme binding"/>
    <property type="evidence" value="ECO:0007669"/>
    <property type="project" value="InterPro"/>
</dbReference>
<comment type="similarity">
    <text evidence="1">Belongs to the cytochrome P450 family.</text>
</comment>
<evidence type="ECO:0000256" key="1">
    <source>
        <dbReference type="ARBA" id="ARBA00010617"/>
    </source>
</evidence>
<dbReference type="PANTHER" id="PTHR46300">
    <property type="entry name" value="P450, PUTATIVE (EUROFUNG)-RELATED-RELATED"/>
    <property type="match status" value="1"/>
</dbReference>
<gene>
    <name evidence="7" type="ORF">PV11_08689</name>
</gene>
<dbReference type="GO" id="GO:0005506">
    <property type="term" value="F:iron ion binding"/>
    <property type="evidence" value="ECO:0007669"/>
    <property type="project" value="InterPro"/>
</dbReference>
<keyword evidence="6" id="KW-0812">Transmembrane</keyword>
<dbReference type="InterPro" id="IPR002401">
    <property type="entry name" value="Cyt_P450_E_grp-I"/>
</dbReference>
<proteinExistence type="inferred from homology"/>
<sequence>MREQLPLPLSLQQLTPTILVTVTISLLLVAIYLVRQRQWRSKYRFPPSPPGWRPFTGHSHLMPKEFHGDKAKEWAEQLGSEMMHLSLGGVDWVFLNSSRVVEDLLEKRSSIYSSRPAFVMVGEIISRMKRLVLQPYGTEWKNLRRVMHILLTGSSADSYRPLEDLESKQAMWEILHRPEEWHLSTIRFAASFTIAMIYGVRQKGHSELFQKVSDAQDEFLRNNVPGTWLVDDYPQLQKLPRSLQWWRPYGDKLFEFTRDAFKGYYDLMVENIKKGVQKDCFATKFYAETESKKGGDFDFDQKLFTTGGLIEAGSDTTKNQLNMLVAAMAADPNTWIKKARAELDSVCGANAERLPTFDDWDMLPYIQAIMKESMRWRPNVNPTGFPHALIRDDEYEGYRFPAGTVVTINNWAISLNPEEYENPTKFDPDRFLNEDIWNATKGHYGYGAGRRTCAGFKVAQNSMFIFFSRFIYCFDVFEDPNDRIDTYHIPLTPPPGKANDPPFTAKVRVRSEAHKQLILSSCAEALEAYD</sequence>
<dbReference type="STRING" id="1016849.A0A0D1Y7J3"/>
<reference evidence="7 8" key="1">
    <citation type="submission" date="2015-01" db="EMBL/GenBank/DDBJ databases">
        <title>The Genome Sequence of Exophiala sideris CBS121828.</title>
        <authorList>
            <consortium name="The Broad Institute Genomics Platform"/>
            <person name="Cuomo C."/>
            <person name="de Hoog S."/>
            <person name="Gorbushina A."/>
            <person name="Stielow B."/>
            <person name="Teixiera M."/>
            <person name="Abouelleil A."/>
            <person name="Chapman S.B."/>
            <person name="Priest M."/>
            <person name="Young S.K."/>
            <person name="Wortman J."/>
            <person name="Nusbaum C."/>
            <person name="Birren B."/>
        </authorList>
    </citation>
    <scope>NUCLEOTIDE SEQUENCE [LARGE SCALE GENOMIC DNA]</scope>
    <source>
        <strain evidence="7 8">CBS 121828</strain>
    </source>
</reference>
<dbReference type="PRINTS" id="PR00385">
    <property type="entry name" value="P450"/>
</dbReference>
<dbReference type="PANTHER" id="PTHR46300:SF12">
    <property type="entry name" value="P450, PUTATIVE (EUROFUNG)-RELATED"/>
    <property type="match status" value="1"/>
</dbReference>
<dbReference type="AlphaFoldDB" id="A0A0D1Y7J3"/>
<evidence type="ECO:0000256" key="5">
    <source>
        <dbReference type="PIRSR" id="PIRSR602401-1"/>
    </source>
</evidence>
<name>A0A0D1Y7J3_9EURO</name>
<dbReference type="HOGENOM" id="CLU_001570_2_1_1"/>
<evidence type="ECO:0008006" key="9">
    <source>
        <dbReference type="Google" id="ProtNLM"/>
    </source>
</evidence>
<dbReference type="InterPro" id="IPR001128">
    <property type="entry name" value="Cyt_P450"/>
</dbReference>
<evidence type="ECO:0000313" key="7">
    <source>
        <dbReference type="EMBL" id="KIV76829.1"/>
    </source>
</evidence>